<evidence type="ECO:0000313" key="5">
    <source>
        <dbReference type="Proteomes" id="UP000199200"/>
    </source>
</evidence>
<dbReference type="InterPro" id="IPR024163">
    <property type="entry name" value="Aerotolerance_reg_N"/>
</dbReference>
<evidence type="ECO:0000313" key="4">
    <source>
        <dbReference type="EMBL" id="SEI74904.1"/>
    </source>
</evidence>
<feature type="transmembrane region" description="Helical" evidence="1">
    <location>
        <begin position="59"/>
        <end position="76"/>
    </location>
</feature>
<accession>A0A1H6T9T1</accession>
<dbReference type="AlphaFoldDB" id="A0A1H6T9T1"/>
<evidence type="ECO:0000259" key="2">
    <source>
        <dbReference type="Pfam" id="PF07584"/>
    </source>
</evidence>
<dbReference type="Pfam" id="PF13519">
    <property type="entry name" value="VWA_2"/>
    <property type="match status" value="1"/>
</dbReference>
<protein>
    <submittedName>
        <fullName evidence="4">von Willebrand factor type A domain-containing protein</fullName>
    </submittedName>
</protein>
<keyword evidence="1" id="KW-0472">Membrane</keyword>
<organism evidence="4 5">
    <name type="scientific">Bhargavaea ginsengi</name>
    <dbReference type="NCBI Taxonomy" id="426757"/>
    <lineage>
        <taxon>Bacteria</taxon>
        <taxon>Bacillati</taxon>
        <taxon>Bacillota</taxon>
        <taxon>Bacilli</taxon>
        <taxon>Bacillales</taxon>
        <taxon>Caryophanaceae</taxon>
        <taxon>Bhargavaea</taxon>
    </lineage>
</organism>
<dbReference type="EMBL" id="FNZF01000001">
    <property type="protein sequence ID" value="SEI74904.1"/>
    <property type="molecule type" value="Genomic_DNA"/>
</dbReference>
<name>A0A1H6T9T1_9BACL</name>
<dbReference type="STRING" id="426757.SAMN04488127_0355"/>
<dbReference type="PANTHER" id="PTHR37464">
    <property type="entry name" value="BLL2463 PROTEIN"/>
    <property type="match status" value="1"/>
</dbReference>
<keyword evidence="1" id="KW-0812">Transmembrane</keyword>
<evidence type="ECO:0000259" key="3">
    <source>
        <dbReference type="Pfam" id="PF13519"/>
    </source>
</evidence>
<feature type="transmembrane region" description="Helical" evidence="1">
    <location>
        <begin position="6"/>
        <end position="24"/>
    </location>
</feature>
<dbReference type="OrthoDB" id="9780136at2"/>
<dbReference type="RefSeq" id="WP_092049247.1">
    <property type="nucleotide sequence ID" value="NZ_FNZF01000001.1"/>
</dbReference>
<evidence type="ECO:0000256" key="1">
    <source>
        <dbReference type="SAM" id="Phobius"/>
    </source>
</evidence>
<keyword evidence="1" id="KW-1133">Transmembrane helix</keyword>
<feature type="domain" description="VWFA" evidence="3">
    <location>
        <begin position="90"/>
        <end position="191"/>
    </location>
</feature>
<feature type="domain" description="Aerotolerance regulator N-terminal" evidence="2">
    <location>
        <begin position="1"/>
        <end position="78"/>
    </location>
</feature>
<dbReference type="InterPro" id="IPR002035">
    <property type="entry name" value="VWF_A"/>
</dbReference>
<dbReference type="Proteomes" id="UP000199200">
    <property type="component" value="Unassembled WGS sequence"/>
</dbReference>
<gene>
    <name evidence="4" type="ORF">SAMN04488127_0355</name>
</gene>
<proteinExistence type="predicted"/>
<keyword evidence="5" id="KW-1185">Reference proteome</keyword>
<dbReference type="PANTHER" id="PTHR37464:SF1">
    <property type="entry name" value="BLL2463 PROTEIN"/>
    <property type="match status" value="1"/>
</dbReference>
<dbReference type="Pfam" id="PF07584">
    <property type="entry name" value="BatA"/>
    <property type="match status" value="1"/>
</dbReference>
<reference evidence="5" key="1">
    <citation type="submission" date="2016-10" db="EMBL/GenBank/DDBJ databases">
        <authorList>
            <person name="Varghese N."/>
            <person name="Submissions S."/>
        </authorList>
    </citation>
    <scope>NUCLEOTIDE SEQUENCE [LARGE SCALE GENOMIC DNA]</scope>
    <source>
        <strain evidence="5">CGMCC 1.6763</strain>
    </source>
</reference>
<sequence>MGFGSIGMIWTLVIPAIVFLYYFFRKKYEERTVPSVLFWEESRKHMESSPLISHLNRNALFYLQMGALLLFVLLLMKPGITGSGEHSDHLVIVADTSATMLAEEDGEPLFDRHKTRMESLIRDHEGARFTIIRAGGFPEVLLQVSEEADEALRIVRELGLTYAHQDLTAALALAGTVAGGKQADVHVFTDAAGPEELPAVVPGVVYRIHAAPALPENVSVRQFGIARQEDGQSAIAVVANDSPADKKASLYLEDGQGKPVGQARELTLGAGKSERVLFNGLPDVRGLQLKVDADDGYPADNTVHAVSVRGELPVYVETGLHELVYKALQATGADVTAYGSGEAGQLPEEAIVVTGSEVTFQQRRGRTILFGREGEPEENPVFITPSEDPLFGFAPGEEIYASGLYPPFEDMKAVAGPESSPLIQRADDGRIAVLADPSMTDWPLRPSFPMFLWSVIDSFSREQAVAGTFLPGERRPVTPSQEGGWQLYTAAGEYLSEFAAAEAVTAPDKPGLYVLRSGNEERILSVVLPKEERMVTAGPSFNAGERADGGTTGLSAGKQPIILPLVLLILLLILAEWEVQRRHGLSY</sequence>